<gene>
    <name evidence="1" type="ORF">S01H1_56791</name>
</gene>
<protein>
    <submittedName>
        <fullName evidence="1">Uncharacterized protein</fullName>
    </submittedName>
</protein>
<dbReference type="AlphaFoldDB" id="X0WDV5"/>
<comment type="caution">
    <text evidence="1">The sequence shown here is derived from an EMBL/GenBank/DDBJ whole genome shotgun (WGS) entry which is preliminary data.</text>
</comment>
<reference evidence="1" key="1">
    <citation type="journal article" date="2014" name="Front. Microbiol.">
        <title>High frequency of phylogenetically diverse reductive dehalogenase-homologous genes in deep subseafloor sedimentary metagenomes.</title>
        <authorList>
            <person name="Kawai M."/>
            <person name="Futagami T."/>
            <person name="Toyoda A."/>
            <person name="Takaki Y."/>
            <person name="Nishi S."/>
            <person name="Hori S."/>
            <person name="Arai W."/>
            <person name="Tsubouchi T."/>
            <person name="Morono Y."/>
            <person name="Uchiyama I."/>
            <person name="Ito T."/>
            <person name="Fujiyama A."/>
            <person name="Inagaki F."/>
            <person name="Takami H."/>
        </authorList>
    </citation>
    <scope>NUCLEOTIDE SEQUENCE</scope>
    <source>
        <strain evidence="1">Expedition CK06-06</strain>
    </source>
</reference>
<evidence type="ECO:0000313" key="1">
    <source>
        <dbReference type="EMBL" id="GAG21362.1"/>
    </source>
</evidence>
<name>X0WDV5_9ZZZZ</name>
<sequence length="51" mass="5854">MARGNLGKYLVNDFLNTGVGKMISDSLKRPSEYALQYKEFGRMTGNKRKRL</sequence>
<accession>X0WDV5</accession>
<proteinExistence type="predicted"/>
<dbReference type="EMBL" id="BARS01037003">
    <property type="protein sequence ID" value="GAG21362.1"/>
    <property type="molecule type" value="Genomic_DNA"/>
</dbReference>
<organism evidence="1">
    <name type="scientific">marine sediment metagenome</name>
    <dbReference type="NCBI Taxonomy" id="412755"/>
    <lineage>
        <taxon>unclassified sequences</taxon>
        <taxon>metagenomes</taxon>
        <taxon>ecological metagenomes</taxon>
    </lineage>
</organism>